<dbReference type="InterPro" id="IPR016169">
    <property type="entry name" value="FAD-bd_PCMH_sub2"/>
</dbReference>
<comment type="caution">
    <text evidence="1">The sequence shown here is derived from an EMBL/GenBank/DDBJ whole genome shotgun (WGS) entry which is preliminary data.</text>
</comment>
<keyword evidence="2" id="KW-1185">Reference proteome</keyword>
<organism evidence="1 2">
    <name type="scientific">Phomopsis amygdali</name>
    <name type="common">Fusicoccum amygdali</name>
    <dbReference type="NCBI Taxonomy" id="1214568"/>
    <lineage>
        <taxon>Eukaryota</taxon>
        <taxon>Fungi</taxon>
        <taxon>Dikarya</taxon>
        <taxon>Ascomycota</taxon>
        <taxon>Pezizomycotina</taxon>
        <taxon>Sordariomycetes</taxon>
        <taxon>Sordariomycetidae</taxon>
        <taxon>Diaporthales</taxon>
        <taxon>Diaporthaceae</taxon>
        <taxon>Diaporthe</taxon>
    </lineage>
</organism>
<evidence type="ECO:0000313" key="1">
    <source>
        <dbReference type="EMBL" id="KAK2603107.1"/>
    </source>
</evidence>
<reference evidence="1" key="1">
    <citation type="submission" date="2023-06" db="EMBL/GenBank/DDBJ databases">
        <authorList>
            <person name="Noh H."/>
        </authorList>
    </citation>
    <scope>NUCLEOTIDE SEQUENCE</scope>
    <source>
        <strain evidence="1">DUCC20226</strain>
    </source>
</reference>
<dbReference type="Proteomes" id="UP001265746">
    <property type="component" value="Unassembled WGS sequence"/>
</dbReference>
<dbReference type="EMBL" id="JAUJFL010000005">
    <property type="protein sequence ID" value="KAK2603107.1"/>
    <property type="molecule type" value="Genomic_DNA"/>
</dbReference>
<proteinExistence type="predicted"/>
<dbReference type="Gene3D" id="3.40.462.20">
    <property type="match status" value="1"/>
</dbReference>
<name>A0AAD9SAG9_PHOAM</name>
<accession>A0AAD9SAG9</accession>
<sequence length="225" mass="25583">MSQDIQIAGTSVSPRGQDSRILLVQSTVWADLEEDARSKLVPLIDTHLAGTVFSEDCGDTTFQQEYEEAEKAVWAENHRDIADTVWLGQDIDMVSVCKEAFVDIPICGVAFWEPMNLVSRRELSSSDMALSITTDYHIALYAIYLDSKDDAENETWVKKYMATLTPFAVDHDIQIRETKYWSDEAGKRLMAIRKNWDPEGRICGYLDKGDKLGRDGLPNRLHQQF</sequence>
<protein>
    <submittedName>
        <fullName evidence="1">Uncharacterized protein</fullName>
    </submittedName>
</protein>
<dbReference type="AlphaFoldDB" id="A0AAD9SAG9"/>
<evidence type="ECO:0000313" key="2">
    <source>
        <dbReference type="Proteomes" id="UP001265746"/>
    </source>
</evidence>
<dbReference type="Gene3D" id="3.30.465.10">
    <property type="match status" value="1"/>
</dbReference>
<gene>
    <name evidence="1" type="ORF">N8I77_009587</name>
</gene>